<evidence type="ECO:0000256" key="4">
    <source>
        <dbReference type="ARBA" id="ARBA00022692"/>
    </source>
</evidence>
<protein>
    <submittedName>
        <fullName evidence="10">Galactose-proton symporter</fullName>
    </submittedName>
</protein>
<proteinExistence type="inferred from homology"/>
<dbReference type="GO" id="GO:0016020">
    <property type="term" value="C:membrane"/>
    <property type="evidence" value="ECO:0007669"/>
    <property type="project" value="UniProtKB-SubCell"/>
</dbReference>
<dbReference type="PROSITE" id="PS00216">
    <property type="entry name" value="SUGAR_TRANSPORT_1"/>
    <property type="match status" value="1"/>
</dbReference>
<keyword evidence="6 8" id="KW-0472">Membrane</keyword>
<dbReference type="Pfam" id="PF00083">
    <property type="entry name" value="Sugar_tr"/>
    <property type="match status" value="1"/>
</dbReference>
<feature type="transmembrane region" description="Helical" evidence="8">
    <location>
        <begin position="402"/>
        <end position="419"/>
    </location>
</feature>
<dbReference type="CDD" id="cd17315">
    <property type="entry name" value="MFS_GLUT_like"/>
    <property type="match status" value="1"/>
</dbReference>
<feature type="transmembrane region" description="Helical" evidence="8">
    <location>
        <begin position="91"/>
        <end position="110"/>
    </location>
</feature>
<keyword evidence="3 7" id="KW-0813">Transport</keyword>
<feature type="transmembrane region" description="Helical" evidence="8">
    <location>
        <begin position="357"/>
        <end position="381"/>
    </location>
</feature>
<feature type="domain" description="Major facilitator superfamily (MFS) profile" evidence="9">
    <location>
        <begin position="25"/>
        <end position="447"/>
    </location>
</feature>
<dbReference type="InterPro" id="IPR036259">
    <property type="entry name" value="MFS_trans_sf"/>
</dbReference>
<dbReference type="Gene3D" id="1.20.1250.20">
    <property type="entry name" value="MFS general substrate transporter like domains"/>
    <property type="match status" value="1"/>
</dbReference>
<dbReference type="FunFam" id="1.20.1250.20:FF:000134">
    <property type="entry name" value="MFS sugar transporter protein"/>
    <property type="match status" value="1"/>
</dbReference>
<gene>
    <name evidence="10" type="primary">galP</name>
    <name evidence="10" type="ORF">PMAL9190_01511</name>
</gene>
<dbReference type="EMBL" id="FYAK01000002">
    <property type="protein sequence ID" value="SMY34130.1"/>
    <property type="molecule type" value="Genomic_DNA"/>
</dbReference>
<reference evidence="11" key="1">
    <citation type="submission" date="2017-06" db="EMBL/GenBank/DDBJ databases">
        <authorList>
            <person name="Rodrigo-Torres L."/>
            <person name="Arahal R.D."/>
            <person name="Lucena T."/>
        </authorList>
    </citation>
    <scope>NUCLEOTIDE SEQUENCE [LARGE SCALE GENOMIC DNA]</scope>
    <source>
        <strain evidence="11">CECT 9190</strain>
    </source>
</reference>
<evidence type="ECO:0000256" key="8">
    <source>
        <dbReference type="SAM" id="Phobius"/>
    </source>
</evidence>
<evidence type="ECO:0000256" key="5">
    <source>
        <dbReference type="ARBA" id="ARBA00022989"/>
    </source>
</evidence>
<dbReference type="PROSITE" id="PS50850">
    <property type="entry name" value="MFS"/>
    <property type="match status" value="1"/>
</dbReference>
<accession>A0A1Y6MEE0</accession>
<comment type="similarity">
    <text evidence="2 7">Belongs to the major facilitator superfamily. Sugar transporter (TC 2.A.1.1) family.</text>
</comment>
<evidence type="ECO:0000256" key="2">
    <source>
        <dbReference type="ARBA" id="ARBA00010992"/>
    </source>
</evidence>
<dbReference type="SUPFAM" id="SSF103473">
    <property type="entry name" value="MFS general substrate transporter"/>
    <property type="match status" value="1"/>
</dbReference>
<dbReference type="AlphaFoldDB" id="A0A1Y6MEE0"/>
<keyword evidence="11" id="KW-1185">Reference proteome</keyword>
<dbReference type="Proteomes" id="UP000195963">
    <property type="component" value="Unassembled WGS sequence"/>
</dbReference>
<evidence type="ECO:0000313" key="11">
    <source>
        <dbReference type="Proteomes" id="UP000195963"/>
    </source>
</evidence>
<dbReference type="PRINTS" id="PR00171">
    <property type="entry name" value="SUGRTRNSPORT"/>
</dbReference>
<organism evidence="10 11">
    <name type="scientific">Photobacterium malacitanum</name>
    <dbReference type="NCBI Taxonomy" id="2204294"/>
    <lineage>
        <taxon>Bacteria</taxon>
        <taxon>Pseudomonadati</taxon>
        <taxon>Pseudomonadota</taxon>
        <taxon>Gammaproteobacteria</taxon>
        <taxon>Vibrionales</taxon>
        <taxon>Vibrionaceae</taxon>
        <taxon>Photobacterium</taxon>
    </lineage>
</organism>
<evidence type="ECO:0000256" key="3">
    <source>
        <dbReference type="ARBA" id="ARBA00022448"/>
    </source>
</evidence>
<dbReference type="InterPro" id="IPR003663">
    <property type="entry name" value="Sugar/inositol_transpt"/>
</dbReference>
<keyword evidence="5 8" id="KW-1133">Transmembrane helix</keyword>
<feature type="transmembrane region" description="Helical" evidence="8">
    <location>
        <begin position="425"/>
        <end position="443"/>
    </location>
</feature>
<dbReference type="NCBIfam" id="TIGR00879">
    <property type="entry name" value="SP"/>
    <property type="match status" value="1"/>
</dbReference>
<name>A0A1Y6MEE0_9GAMM</name>
<evidence type="ECO:0000256" key="6">
    <source>
        <dbReference type="ARBA" id="ARBA00023136"/>
    </source>
</evidence>
<feature type="transmembrane region" description="Helical" evidence="8">
    <location>
        <begin position="325"/>
        <end position="345"/>
    </location>
</feature>
<dbReference type="RefSeq" id="WP_235004320.1">
    <property type="nucleotide sequence ID" value="NZ_FYAK01000002.1"/>
</dbReference>
<feature type="transmembrane region" description="Helical" evidence="8">
    <location>
        <begin position="149"/>
        <end position="167"/>
    </location>
</feature>
<feature type="transmembrane region" description="Helical" evidence="8">
    <location>
        <begin position="258"/>
        <end position="281"/>
    </location>
</feature>
<evidence type="ECO:0000256" key="7">
    <source>
        <dbReference type="RuleBase" id="RU003346"/>
    </source>
</evidence>
<dbReference type="PROSITE" id="PS00217">
    <property type="entry name" value="SUGAR_TRANSPORT_2"/>
    <property type="match status" value="1"/>
</dbReference>
<sequence length="469" mass="51069">MSIMVGAQSKRLKENNDINRYVFVACIIAALAGLLFGLDIGVISGALPFISKAFGLATQSQEWVVSSMMFGAAIGAIGSGPVSLNIGRKYTLLIGSLLFIAGSLGCAMAYNTEMLIIFRVLLGLAVGVASFTAPLYLSEIAPQRLRGSLISMYQLMITIGIVIAFLSDTAFSFSGQWRWMLGVITVPAFILFIGVMMLPESPRWLALKKKDVEAHRILELLRGNSKEAKQELNAIRKSLKIKQSGWSLFKSNPNCRRVVYLGIALQVMQQFTGMNVVMYYAPKIFKIAGFASTEQQMWGTVIVGLVNVFATFIAIGLVDKWGRKPVLKVGFAVMASAMAILGYFLHAGISTSFEQYSAAFVLLVFIVGFAMSAGPLIWVLCSEIQPLKARDFGITVSTATNWIANMIVGATFLSFLQILGNANTFWLYAGLNLIFLIVTFFVIPETKGVSLEQIESNLMAGKPLSKLGC</sequence>
<feature type="transmembrane region" description="Helical" evidence="8">
    <location>
        <begin position="116"/>
        <end position="137"/>
    </location>
</feature>
<dbReference type="PANTHER" id="PTHR48020">
    <property type="entry name" value="PROTON MYO-INOSITOL COTRANSPORTER"/>
    <property type="match status" value="1"/>
</dbReference>
<dbReference type="InterPro" id="IPR050814">
    <property type="entry name" value="Myo-inositol_Transporter"/>
</dbReference>
<evidence type="ECO:0000259" key="9">
    <source>
        <dbReference type="PROSITE" id="PS50850"/>
    </source>
</evidence>
<dbReference type="InterPro" id="IPR005829">
    <property type="entry name" value="Sugar_transporter_CS"/>
</dbReference>
<evidence type="ECO:0000256" key="1">
    <source>
        <dbReference type="ARBA" id="ARBA00004141"/>
    </source>
</evidence>
<feature type="transmembrane region" description="Helical" evidence="8">
    <location>
        <begin position="179"/>
        <end position="199"/>
    </location>
</feature>
<dbReference type="InterPro" id="IPR020846">
    <property type="entry name" value="MFS_dom"/>
</dbReference>
<dbReference type="GO" id="GO:0022857">
    <property type="term" value="F:transmembrane transporter activity"/>
    <property type="evidence" value="ECO:0007669"/>
    <property type="project" value="InterPro"/>
</dbReference>
<comment type="subcellular location">
    <subcellularLocation>
        <location evidence="1">Membrane</location>
        <topology evidence="1">Multi-pass membrane protein</topology>
    </subcellularLocation>
</comment>
<feature type="transmembrane region" description="Helical" evidence="8">
    <location>
        <begin position="63"/>
        <end position="84"/>
    </location>
</feature>
<evidence type="ECO:0000313" key="10">
    <source>
        <dbReference type="EMBL" id="SMY34130.1"/>
    </source>
</evidence>
<keyword evidence="4 8" id="KW-0812">Transmembrane</keyword>
<feature type="transmembrane region" description="Helical" evidence="8">
    <location>
        <begin position="21"/>
        <end position="43"/>
    </location>
</feature>
<dbReference type="InterPro" id="IPR005828">
    <property type="entry name" value="MFS_sugar_transport-like"/>
</dbReference>
<dbReference type="PANTHER" id="PTHR48020:SF12">
    <property type="entry name" value="PROTON MYO-INOSITOL COTRANSPORTER"/>
    <property type="match status" value="1"/>
</dbReference>
<feature type="transmembrane region" description="Helical" evidence="8">
    <location>
        <begin position="297"/>
        <end position="318"/>
    </location>
</feature>